<organism evidence="2 3">
    <name type="scientific">Nocardia aurantia</name>
    <dbReference type="NCBI Taxonomy" id="2585199"/>
    <lineage>
        <taxon>Bacteria</taxon>
        <taxon>Bacillati</taxon>
        <taxon>Actinomycetota</taxon>
        <taxon>Actinomycetes</taxon>
        <taxon>Mycobacteriales</taxon>
        <taxon>Nocardiaceae</taxon>
        <taxon>Nocardia</taxon>
    </lineage>
</organism>
<sequence length="90" mass="9759">MTSQSLRTDELWKSVVEVISREFDVPADALEPETLLLHIEGADSIKQLRAVTQLEHMFGVTLMTAAVPPAQSLSDLVTQIGGLREANGGQ</sequence>
<comment type="caution">
    <text evidence="2">The sequence shown here is derived from an EMBL/GenBank/DDBJ whole genome shotgun (WGS) entry which is preliminary data.</text>
</comment>
<dbReference type="OrthoDB" id="3629761at2"/>
<dbReference type="Proteomes" id="UP000431401">
    <property type="component" value="Unassembled WGS sequence"/>
</dbReference>
<feature type="domain" description="Carrier" evidence="1">
    <location>
        <begin position="6"/>
        <end position="84"/>
    </location>
</feature>
<protein>
    <recommendedName>
        <fullName evidence="1">Carrier domain-containing protein</fullName>
    </recommendedName>
</protein>
<dbReference type="SUPFAM" id="SSF47336">
    <property type="entry name" value="ACP-like"/>
    <property type="match status" value="1"/>
</dbReference>
<evidence type="ECO:0000259" key="1">
    <source>
        <dbReference type="PROSITE" id="PS50075"/>
    </source>
</evidence>
<dbReference type="RefSeq" id="WP_153346422.1">
    <property type="nucleotide sequence ID" value="NZ_WEGI01000011.1"/>
</dbReference>
<dbReference type="AlphaFoldDB" id="A0A7K0DUT1"/>
<dbReference type="Gene3D" id="1.10.1200.10">
    <property type="entry name" value="ACP-like"/>
    <property type="match status" value="1"/>
</dbReference>
<dbReference type="EMBL" id="WEGI01000011">
    <property type="protein sequence ID" value="MQY29509.1"/>
    <property type="molecule type" value="Genomic_DNA"/>
</dbReference>
<gene>
    <name evidence="2" type="ORF">NRB56_50990</name>
</gene>
<dbReference type="InterPro" id="IPR036736">
    <property type="entry name" value="ACP-like_sf"/>
</dbReference>
<keyword evidence="3" id="KW-1185">Reference proteome</keyword>
<evidence type="ECO:0000313" key="3">
    <source>
        <dbReference type="Proteomes" id="UP000431401"/>
    </source>
</evidence>
<evidence type="ECO:0000313" key="2">
    <source>
        <dbReference type="EMBL" id="MQY29509.1"/>
    </source>
</evidence>
<dbReference type="InterPro" id="IPR009081">
    <property type="entry name" value="PP-bd_ACP"/>
</dbReference>
<proteinExistence type="predicted"/>
<dbReference type="Pfam" id="PF00550">
    <property type="entry name" value="PP-binding"/>
    <property type="match status" value="1"/>
</dbReference>
<dbReference type="PROSITE" id="PS50075">
    <property type="entry name" value="CARRIER"/>
    <property type="match status" value="1"/>
</dbReference>
<accession>A0A7K0DUT1</accession>
<name>A0A7K0DUT1_9NOCA</name>
<reference evidence="2 3" key="1">
    <citation type="submission" date="2019-10" db="EMBL/GenBank/DDBJ databases">
        <title>Nocardia macrotermitis sp. nov. and Nocardia aurantia sp. nov., isolated from the gut of fungus growing-termite Macrotermes natalensis.</title>
        <authorList>
            <person name="Benndorf R."/>
            <person name="Schwitalla J."/>
            <person name="Martin K."/>
            <person name="De Beer W."/>
            <person name="Kaster A.-K."/>
            <person name="Vollmers J."/>
            <person name="Poulsen M."/>
            <person name="Beemelmanns C."/>
        </authorList>
    </citation>
    <scope>NUCLEOTIDE SEQUENCE [LARGE SCALE GENOMIC DNA]</scope>
    <source>
        <strain evidence="2 3">RB56</strain>
    </source>
</reference>